<dbReference type="RefSeq" id="WP_088255960.1">
    <property type="nucleotide sequence ID" value="NZ_NIDE01000007.1"/>
</dbReference>
<reference evidence="2" key="1">
    <citation type="submission" date="2017-06" db="EMBL/GenBank/DDBJ databases">
        <title>Genome analysis of Fimbriiglobus ruber SP5, the first member of the order Planctomycetales with confirmed chitinolytic capability.</title>
        <authorList>
            <person name="Ravin N.V."/>
            <person name="Rakitin A.L."/>
            <person name="Ivanova A.A."/>
            <person name="Beletsky A.V."/>
            <person name="Kulichevskaya I.S."/>
            <person name="Mardanov A.V."/>
            <person name="Dedysh S.N."/>
        </authorList>
    </citation>
    <scope>NUCLEOTIDE SEQUENCE [LARGE SCALE GENOMIC DNA]</scope>
    <source>
        <strain evidence="2">SP5</strain>
    </source>
</reference>
<organism evidence="1 2">
    <name type="scientific">Fimbriiglobus ruber</name>
    <dbReference type="NCBI Taxonomy" id="1908690"/>
    <lineage>
        <taxon>Bacteria</taxon>
        <taxon>Pseudomonadati</taxon>
        <taxon>Planctomycetota</taxon>
        <taxon>Planctomycetia</taxon>
        <taxon>Gemmatales</taxon>
        <taxon>Gemmataceae</taxon>
        <taxon>Fimbriiglobus</taxon>
    </lineage>
</organism>
<evidence type="ECO:0008006" key="3">
    <source>
        <dbReference type="Google" id="ProtNLM"/>
    </source>
</evidence>
<sequence>MRNAHTIPAADEYADRAEAFALDRWEDEGGAVPPAAEDAGAVSPGAVAAPPGNDTLSGLNRKVAAVGKPVYRTLAAHQRAEAGWDYRHLSVVLDTWYRLFNDHFDLNVPRVPLRLDPAVQRNCAGYFRPGHNEFGLLYEIAVAVPPPGGLDRIRLGDLLGTLLHELLHLDQELHGVPGQNNYHNVAYRDRAAAFGLLVDHRGHQEYAPDSPFLALLSRQGVGHPPAVRDSYAVAPGARPTAIRAVPKPAGKSKLRKWSCGCTNVWVGVATLHARCARPDCGRPFAPCG</sequence>
<comment type="caution">
    <text evidence="1">The sequence shown here is derived from an EMBL/GenBank/DDBJ whole genome shotgun (WGS) entry which is preliminary data.</text>
</comment>
<accession>A0A225DJ34</accession>
<dbReference type="AlphaFoldDB" id="A0A225DJ34"/>
<dbReference type="OrthoDB" id="153860at2"/>
<proteinExistence type="predicted"/>
<name>A0A225DJ34_9BACT</name>
<evidence type="ECO:0000313" key="1">
    <source>
        <dbReference type="EMBL" id="OWK40993.1"/>
    </source>
</evidence>
<evidence type="ECO:0000313" key="2">
    <source>
        <dbReference type="Proteomes" id="UP000214646"/>
    </source>
</evidence>
<keyword evidence="2" id="KW-1185">Reference proteome</keyword>
<dbReference type="EMBL" id="NIDE01000007">
    <property type="protein sequence ID" value="OWK40993.1"/>
    <property type="molecule type" value="Genomic_DNA"/>
</dbReference>
<gene>
    <name evidence="1" type="ORF">FRUB_04885</name>
</gene>
<dbReference type="Proteomes" id="UP000214646">
    <property type="component" value="Unassembled WGS sequence"/>
</dbReference>
<protein>
    <recommendedName>
        <fullName evidence="3">SprT-like domain-containing protein</fullName>
    </recommendedName>
</protein>